<proteinExistence type="predicted"/>
<dbReference type="Proteomes" id="UP000885986">
    <property type="component" value="Unassembled WGS sequence"/>
</dbReference>
<dbReference type="CDD" id="cd00085">
    <property type="entry name" value="HNHc"/>
    <property type="match status" value="1"/>
</dbReference>
<evidence type="ECO:0000313" key="2">
    <source>
        <dbReference type="EMBL" id="HET98034.1"/>
    </source>
</evidence>
<comment type="caution">
    <text evidence="2">The sequence shown here is derived from an EMBL/GenBank/DDBJ whole genome shotgun (WGS) entry which is preliminary data.</text>
</comment>
<name>A0A7C2TKX3_9BACT</name>
<organism evidence="2">
    <name type="scientific">Desulfurivibrio alkaliphilus</name>
    <dbReference type="NCBI Taxonomy" id="427923"/>
    <lineage>
        <taxon>Bacteria</taxon>
        <taxon>Pseudomonadati</taxon>
        <taxon>Thermodesulfobacteriota</taxon>
        <taxon>Desulfobulbia</taxon>
        <taxon>Desulfobulbales</taxon>
        <taxon>Desulfobulbaceae</taxon>
        <taxon>Desulfurivibrio</taxon>
    </lineage>
</organism>
<dbReference type="GO" id="GO:0008270">
    <property type="term" value="F:zinc ion binding"/>
    <property type="evidence" value="ECO:0007669"/>
    <property type="project" value="InterPro"/>
</dbReference>
<dbReference type="Gene3D" id="1.10.30.50">
    <property type="match status" value="1"/>
</dbReference>
<protein>
    <submittedName>
        <fullName evidence="2">HNH endonuclease</fullName>
    </submittedName>
</protein>
<accession>A0A7C2TKX3</accession>
<feature type="domain" description="HNH nuclease" evidence="1">
    <location>
        <begin position="32"/>
        <end position="82"/>
    </location>
</feature>
<keyword evidence="2" id="KW-0378">Hydrolase</keyword>
<evidence type="ECO:0000259" key="1">
    <source>
        <dbReference type="SMART" id="SM00507"/>
    </source>
</evidence>
<dbReference type="InterPro" id="IPR003615">
    <property type="entry name" value="HNH_nuc"/>
</dbReference>
<dbReference type="GO" id="GO:0003676">
    <property type="term" value="F:nucleic acid binding"/>
    <property type="evidence" value="ECO:0007669"/>
    <property type="project" value="InterPro"/>
</dbReference>
<dbReference type="InterPro" id="IPR052892">
    <property type="entry name" value="NA-targeting_endonuclease"/>
</dbReference>
<keyword evidence="2" id="KW-0255">Endonuclease</keyword>
<dbReference type="GO" id="GO:0004519">
    <property type="term" value="F:endonuclease activity"/>
    <property type="evidence" value="ECO:0007669"/>
    <property type="project" value="UniProtKB-KW"/>
</dbReference>
<gene>
    <name evidence="2" type="ORF">ENN98_04970</name>
</gene>
<dbReference type="InterPro" id="IPR029471">
    <property type="entry name" value="HNH_5"/>
</dbReference>
<keyword evidence="2" id="KW-0540">Nuclease</keyword>
<dbReference type="PANTHER" id="PTHR33877:SF1">
    <property type="entry name" value="TYPE IV METHYL-DIRECTED RESTRICTION ENZYME ECOKMCRA"/>
    <property type="match status" value="1"/>
</dbReference>
<dbReference type="EMBL" id="DSDS01000112">
    <property type="protein sequence ID" value="HET98034.1"/>
    <property type="molecule type" value="Genomic_DNA"/>
</dbReference>
<reference evidence="2" key="1">
    <citation type="journal article" date="2020" name="mSystems">
        <title>Genome- and Community-Level Interaction Insights into Carbon Utilization and Element Cycling Functions of Hydrothermarchaeota in Hydrothermal Sediment.</title>
        <authorList>
            <person name="Zhou Z."/>
            <person name="Liu Y."/>
            <person name="Xu W."/>
            <person name="Pan J."/>
            <person name="Luo Z.H."/>
            <person name="Li M."/>
        </authorList>
    </citation>
    <scope>NUCLEOTIDE SEQUENCE [LARGE SCALE GENOMIC DNA]</scope>
    <source>
        <strain evidence="2">SpSt-1224</strain>
    </source>
</reference>
<sequence>MADDFCSALDGVDEADIRREKNKARELRRTPWWRRKLAEGRCHYCGRQCPPGELTMDHVVPLARGGRSTKGNLVACCKECNTAKKTRLPGEWEGYR</sequence>
<dbReference type="PANTHER" id="PTHR33877">
    <property type="entry name" value="SLL1193 PROTEIN"/>
    <property type="match status" value="1"/>
</dbReference>
<dbReference type="SMART" id="SM00507">
    <property type="entry name" value="HNHc"/>
    <property type="match status" value="1"/>
</dbReference>
<dbReference type="AlphaFoldDB" id="A0A7C2TKX3"/>
<dbReference type="Pfam" id="PF14279">
    <property type="entry name" value="HNH_5"/>
    <property type="match status" value="1"/>
</dbReference>